<sequence length="363" mass="40865">MSVDGTGANFLKYGRWCNIFRWGGWIKPAGGKRCLAIGYDEEKPCFFDMECTGIKMIPICKKSPKTSTNSALLFEEPESRLAASTSETKECGNGFSYFPPTGFCYGADIFQQRSTWTNAENYCQSLGGHLLTMNSLEEYLHFSSYFYIIFDNTWTGYYTPSGTTFDATKWIGVDGKEANFLKHGKWCNTFRWGTHVQPVGGKRCLGFGYDQQKPCFFDVDCTGITMRIICKKPPKTTEIALKSEIPILSEYICTDGWTYYPPTGFCYGVNQLPQTFSGGSIPSSPATWQNAENYCQSIGAHLVTINSLAEYQQFMSYIYVGSFGNTWTGYYTSAGTTFDATKWIGVDGKEATGRWKAMSWNWF</sequence>
<evidence type="ECO:0000313" key="3">
    <source>
        <dbReference type="WBParaSite" id="PSU_v2.g15741.t1"/>
    </source>
</evidence>
<dbReference type="PROSITE" id="PS50041">
    <property type="entry name" value="C_TYPE_LECTIN_2"/>
    <property type="match status" value="2"/>
</dbReference>
<dbReference type="Gene3D" id="3.10.100.10">
    <property type="entry name" value="Mannose-Binding Protein A, subunit A"/>
    <property type="match status" value="2"/>
</dbReference>
<keyword evidence="2" id="KW-1185">Reference proteome</keyword>
<reference evidence="3" key="1">
    <citation type="submission" date="2022-11" db="UniProtKB">
        <authorList>
            <consortium name="WormBaseParasite"/>
        </authorList>
    </citation>
    <scope>IDENTIFICATION</scope>
</reference>
<organism evidence="2 3">
    <name type="scientific">Panagrolaimus superbus</name>
    <dbReference type="NCBI Taxonomy" id="310955"/>
    <lineage>
        <taxon>Eukaryota</taxon>
        <taxon>Metazoa</taxon>
        <taxon>Ecdysozoa</taxon>
        <taxon>Nematoda</taxon>
        <taxon>Chromadorea</taxon>
        <taxon>Rhabditida</taxon>
        <taxon>Tylenchina</taxon>
        <taxon>Panagrolaimomorpha</taxon>
        <taxon>Panagrolaimoidea</taxon>
        <taxon>Panagrolaimidae</taxon>
        <taxon>Panagrolaimus</taxon>
    </lineage>
</organism>
<name>A0A914YAF0_9BILA</name>
<feature type="domain" description="C-type lectin" evidence="1">
    <location>
        <begin position="262"/>
        <end position="363"/>
    </location>
</feature>
<evidence type="ECO:0000259" key="1">
    <source>
        <dbReference type="PROSITE" id="PS50041"/>
    </source>
</evidence>
<feature type="domain" description="C-type lectin" evidence="1">
    <location>
        <begin position="100"/>
        <end position="215"/>
    </location>
</feature>
<evidence type="ECO:0000313" key="2">
    <source>
        <dbReference type="Proteomes" id="UP000887577"/>
    </source>
</evidence>
<dbReference type="InterPro" id="IPR050111">
    <property type="entry name" value="C-type_lectin/snaclec_domain"/>
</dbReference>
<protein>
    <submittedName>
        <fullName evidence="3">C-type lectin domain-containing protein</fullName>
    </submittedName>
</protein>
<dbReference type="PANTHER" id="PTHR22803">
    <property type="entry name" value="MANNOSE, PHOSPHOLIPASE, LECTIN RECEPTOR RELATED"/>
    <property type="match status" value="1"/>
</dbReference>
<proteinExistence type="predicted"/>
<dbReference type="Proteomes" id="UP000887577">
    <property type="component" value="Unplaced"/>
</dbReference>
<dbReference type="InterPro" id="IPR016187">
    <property type="entry name" value="CTDL_fold"/>
</dbReference>
<dbReference type="SUPFAM" id="SSF56436">
    <property type="entry name" value="C-type lectin-like"/>
    <property type="match status" value="2"/>
</dbReference>
<dbReference type="WBParaSite" id="PSU_v2.g15741.t1">
    <property type="protein sequence ID" value="PSU_v2.g15741.t1"/>
    <property type="gene ID" value="PSU_v2.g15741"/>
</dbReference>
<accession>A0A914YAF0</accession>
<dbReference type="SMART" id="SM00034">
    <property type="entry name" value="CLECT"/>
    <property type="match status" value="2"/>
</dbReference>
<dbReference type="AlphaFoldDB" id="A0A914YAF0"/>
<dbReference type="InterPro" id="IPR016186">
    <property type="entry name" value="C-type_lectin-like/link_sf"/>
</dbReference>
<dbReference type="InterPro" id="IPR001304">
    <property type="entry name" value="C-type_lectin-like"/>
</dbReference>
<dbReference type="CDD" id="cd00037">
    <property type="entry name" value="CLECT"/>
    <property type="match status" value="1"/>
</dbReference>
<dbReference type="Pfam" id="PF00059">
    <property type="entry name" value="Lectin_C"/>
    <property type="match status" value="2"/>
</dbReference>